<dbReference type="OrthoDB" id="439028at2759"/>
<keyword evidence="6 11" id="KW-0547">Nucleotide-binding</keyword>
<dbReference type="InParanoid" id="A0A0V0R8T7"/>
<evidence type="ECO:0000313" key="15">
    <source>
        <dbReference type="Proteomes" id="UP000054937"/>
    </source>
</evidence>
<dbReference type="Gene3D" id="3.30.60.20">
    <property type="match status" value="1"/>
</dbReference>
<gene>
    <name evidence="14" type="ORF">PPERSA_00954</name>
</gene>
<dbReference type="GO" id="GO:0046872">
    <property type="term" value="F:metal ion binding"/>
    <property type="evidence" value="ECO:0007669"/>
    <property type="project" value="UniProtKB-KW"/>
</dbReference>
<dbReference type="FunFam" id="3.40.50.300:FF:001270">
    <property type="entry name" value="Thymidine kinase"/>
    <property type="match status" value="1"/>
</dbReference>
<keyword evidence="9 11" id="KW-0067">ATP-binding</keyword>
<keyword evidence="3 11" id="KW-0237">DNA synthesis</keyword>
<evidence type="ECO:0000256" key="8">
    <source>
        <dbReference type="ARBA" id="ARBA00022833"/>
    </source>
</evidence>
<evidence type="ECO:0000256" key="3">
    <source>
        <dbReference type="ARBA" id="ARBA00022634"/>
    </source>
</evidence>
<protein>
    <recommendedName>
        <fullName evidence="2 11">Thymidine kinase</fullName>
        <ecNumber evidence="2 11">2.7.1.21</ecNumber>
    </recommendedName>
</protein>
<evidence type="ECO:0000256" key="7">
    <source>
        <dbReference type="ARBA" id="ARBA00022777"/>
    </source>
</evidence>
<dbReference type="AlphaFoldDB" id="A0A0V0R8T7"/>
<evidence type="ECO:0000256" key="2">
    <source>
        <dbReference type="ARBA" id="ARBA00012118"/>
    </source>
</evidence>
<evidence type="ECO:0000256" key="6">
    <source>
        <dbReference type="ARBA" id="ARBA00022741"/>
    </source>
</evidence>
<keyword evidence="8" id="KW-0862">Zinc</keyword>
<name>A0A0V0R8T7_PSEPJ</name>
<dbReference type="SUPFAM" id="SSF57716">
    <property type="entry name" value="Glucocorticoid receptor-like (DNA-binding domain)"/>
    <property type="match status" value="1"/>
</dbReference>
<accession>A0A0V0R8T7</accession>
<keyword evidence="4 11" id="KW-0808">Transferase</keyword>
<evidence type="ECO:0000256" key="5">
    <source>
        <dbReference type="ARBA" id="ARBA00022723"/>
    </source>
</evidence>
<comment type="caution">
    <text evidence="14">The sequence shown here is derived from an EMBL/GenBank/DDBJ whole genome shotgun (WGS) entry which is preliminary data.</text>
</comment>
<reference evidence="14 15" key="1">
    <citation type="journal article" date="2015" name="Sci. Rep.">
        <title>Genome of the facultative scuticociliatosis pathogen Pseudocohnilembus persalinus provides insight into its virulence through horizontal gene transfer.</title>
        <authorList>
            <person name="Xiong J."/>
            <person name="Wang G."/>
            <person name="Cheng J."/>
            <person name="Tian M."/>
            <person name="Pan X."/>
            <person name="Warren A."/>
            <person name="Jiang C."/>
            <person name="Yuan D."/>
            <person name="Miao W."/>
        </authorList>
    </citation>
    <scope>NUCLEOTIDE SEQUENCE [LARGE SCALE GENOMIC DNA]</scope>
    <source>
        <strain evidence="14">36N120E</strain>
    </source>
</reference>
<keyword evidence="15" id="KW-1185">Reference proteome</keyword>
<dbReference type="PROSITE" id="PS00603">
    <property type="entry name" value="TK_CELLULAR_TYPE"/>
    <property type="match status" value="1"/>
</dbReference>
<dbReference type="EC" id="2.7.1.21" evidence="2 11"/>
<dbReference type="EMBL" id="LDAU01000019">
    <property type="protein sequence ID" value="KRX10784.1"/>
    <property type="molecule type" value="Genomic_DNA"/>
</dbReference>
<proteinExistence type="inferred from homology"/>
<dbReference type="GO" id="GO:0005524">
    <property type="term" value="F:ATP binding"/>
    <property type="evidence" value="ECO:0007669"/>
    <property type="project" value="UniProtKB-KW"/>
</dbReference>
<feature type="compositionally biased region" description="Polar residues" evidence="13">
    <location>
        <begin position="204"/>
        <end position="233"/>
    </location>
</feature>
<evidence type="ECO:0000256" key="13">
    <source>
        <dbReference type="SAM" id="MobiDB-lite"/>
    </source>
</evidence>
<dbReference type="PANTHER" id="PTHR11441:SF0">
    <property type="entry name" value="THYMIDINE KINASE, CYTOSOLIC"/>
    <property type="match status" value="1"/>
</dbReference>
<dbReference type="Pfam" id="PF00265">
    <property type="entry name" value="TK"/>
    <property type="match status" value="1"/>
</dbReference>
<feature type="region of interest" description="Disordered" evidence="13">
    <location>
        <begin position="196"/>
        <end position="233"/>
    </location>
</feature>
<dbReference type="GO" id="GO:0046104">
    <property type="term" value="P:thymidine metabolic process"/>
    <property type="evidence" value="ECO:0007669"/>
    <property type="project" value="TreeGrafter"/>
</dbReference>
<evidence type="ECO:0000256" key="9">
    <source>
        <dbReference type="ARBA" id="ARBA00022840"/>
    </source>
</evidence>
<dbReference type="Proteomes" id="UP000054937">
    <property type="component" value="Unassembled WGS sequence"/>
</dbReference>
<dbReference type="GO" id="GO:0016787">
    <property type="term" value="F:hydrolase activity"/>
    <property type="evidence" value="ECO:0007669"/>
    <property type="project" value="UniProtKB-KW"/>
</dbReference>
<dbReference type="InterPro" id="IPR001267">
    <property type="entry name" value="Thymidine_kinase"/>
</dbReference>
<evidence type="ECO:0000256" key="4">
    <source>
        <dbReference type="ARBA" id="ARBA00022679"/>
    </source>
</evidence>
<dbReference type="InterPro" id="IPR020633">
    <property type="entry name" value="Thymidine_kinase_CS"/>
</dbReference>
<organism evidence="14 15">
    <name type="scientific">Pseudocohnilembus persalinus</name>
    <name type="common">Ciliate</name>
    <dbReference type="NCBI Taxonomy" id="266149"/>
    <lineage>
        <taxon>Eukaryota</taxon>
        <taxon>Sar</taxon>
        <taxon>Alveolata</taxon>
        <taxon>Ciliophora</taxon>
        <taxon>Intramacronucleata</taxon>
        <taxon>Oligohymenophorea</taxon>
        <taxon>Scuticociliatia</taxon>
        <taxon>Philasterida</taxon>
        <taxon>Pseudocohnilembidae</taxon>
        <taxon>Pseudocohnilembus</taxon>
    </lineage>
</organism>
<sequence length="233" mass="26211">MDKFLNSGCGSLHLIVGPMFAGKSSELMKVCRRLSYAKKKILVINYMADNRYSDKHVISTHDKIHMEAVKAEKIQNIADQIDEYDVIAIDEGQFFDDIAEYSNKFADMGKIVIVAALDGTFERKNFGGIHELMAGCESITKLTAVCLYCNHNASFTRRTIKKSEVKLIGSHEMYEPVCRGCYIQLELNDKLNNEETLSEKSVKSDANSDSSIQKNTPMKSDSDNMDIQSELVQ</sequence>
<dbReference type="GO" id="GO:0004797">
    <property type="term" value="F:thymidine kinase activity"/>
    <property type="evidence" value="ECO:0007669"/>
    <property type="project" value="UniProtKB-EC"/>
</dbReference>
<evidence type="ECO:0000313" key="14">
    <source>
        <dbReference type="EMBL" id="KRX10784.1"/>
    </source>
</evidence>
<evidence type="ECO:0000256" key="1">
    <source>
        <dbReference type="ARBA" id="ARBA00007587"/>
    </source>
</evidence>
<evidence type="ECO:0000256" key="12">
    <source>
        <dbReference type="RuleBase" id="RU004165"/>
    </source>
</evidence>
<dbReference type="PANTHER" id="PTHR11441">
    <property type="entry name" value="THYMIDINE KINASE"/>
    <property type="match status" value="1"/>
</dbReference>
<dbReference type="OMA" id="EAYEPRC"/>
<comment type="similarity">
    <text evidence="1 12">Belongs to the thymidine kinase family.</text>
</comment>
<evidence type="ECO:0000256" key="11">
    <source>
        <dbReference type="RuleBase" id="RU000544"/>
    </source>
</evidence>
<dbReference type="Gene3D" id="3.40.50.300">
    <property type="entry name" value="P-loop containing nucleotide triphosphate hydrolases"/>
    <property type="match status" value="1"/>
</dbReference>
<dbReference type="InterPro" id="IPR027417">
    <property type="entry name" value="P-loop_NTPase"/>
</dbReference>
<keyword evidence="14" id="KW-0378">Hydrolase</keyword>
<keyword evidence="5" id="KW-0479">Metal-binding</keyword>
<comment type="catalytic activity">
    <reaction evidence="10 11">
        <text>thymidine + ATP = dTMP + ADP + H(+)</text>
        <dbReference type="Rhea" id="RHEA:19129"/>
        <dbReference type="ChEBI" id="CHEBI:15378"/>
        <dbReference type="ChEBI" id="CHEBI:17748"/>
        <dbReference type="ChEBI" id="CHEBI:30616"/>
        <dbReference type="ChEBI" id="CHEBI:63528"/>
        <dbReference type="ChEBI" id="CHEBI:456216"/>
        <dbReference type="EC" id="2.7.1.21"/>
    </reaction>
</comment>
<dbReference type="GO" id="GO:0042802">
    <property type="term" value="F:identical protein binding"/>
    <property type="evidence" value="ECO:0007669"/>
    <property type="project" value="UniProtKB-ARBA"/>
</dbReference>
<dbReference type="SUPFAM" id="SSF52540">
    <property type="entry name" value="P-loop containing nucleoside triphosphate hydrolases"/>
    <property type="match status" value="1"/>
</dbReference>
<keyword evidence="7 11" id="KW-0418">Kinase</keyword>
<dbReference type="GO" id="GO:0071897">
    <property type="term" value="P:DNA biosynthetic process"/>
    <property type="evidence" value="ECO:0007669"/>
    <property type="project" value="UniProtKB-KW"/>
</dbReference>
<evidence type="ECO:0000256" key="10">
    <source>
        <dbReference type="ARBA" id="ARBA00048254"/>
    </source>
</evidence>